<keyword evidence="3" id="KW-1185">Reference proteome</keyword>
<dbReference type="Proteomes" id="UP000448575">
    <property type="component" value="Unassembled WGS sequence"/>
</dbReference>
<dbReference type="AlphaFoldDB" id="A0A6N9HK59"/>
<feature type="chain" id="PRO_5026764280" description="HEAT repeat domain-containing protein" evidence="1">
    <location>
        <begin position="30"/>
        <end position="380"/>
    </location>
</feature>
<evidence type="ECO:0000256" key="1">
    <source>
        <dbReference type="SAM" id="SignalP"/>
    </source>
</evidence>
<gene>
    <name evidence="2" type="ORF">GTP41_18145</name>
</gene>
<keyword evidence="1" id="KW-0732">Signal</keyword>
<organism evidence="2 3">
    <name type="scientific">Pseudoduganella guangdongensis</name>
    <dbReference type="NCBI Taxonomy" id="2692179"/>
    <lineage>
        <taxon>Bacteria</taxon>
        <taxon>Pseudomonadati</taxon>
        <taxon>Pseudomonadota</taxon>
        <taxon>Betaproteobacteria</taxon>
        <taxon>Burkholderiales</taxon>
        <taxon>Oxalobacteraceae</taxon>
        <taxon>Telluria group</taxon>
        <taxon>Pseudoduganella</taxon>
    </lineage>
</organism>
<evidence type="ECO:0000313" key="2">
    <source>
        <dbReference type="EMBL" id="MYN04018.1"/>
    </source>
</evidence>
<accession>A0A6N9HK59</accession>
<feature type="signal peptide" evidence="1">
    <location>
        <begin position="1"/>
        <end position="29"/>
    </location>
</feature>
<evidence type="ECO:0000313" key="3">
    <source>
        <dbReference type="Proteomes" id="UP000448575"/>
    </source>
</evidence>
<reference evidence="2 3" key="1">
    <citation type="submission" date="2019-12" db="EMBL/GenBank/DDBJ databases">
        <title>Novel species isolated from a subtropical stream in China.</title>
        <authorList>
            <person name="Lu H."/>
        </authorList>
    </citation>
    <scope>NUCLEOTIDE SEQUENCE [LARGE SCALE GENOMIC DNA]</scope>
    <source>
        <strain evidence="2 3">DS3</strain>
    </source>
</reference>
<name>A0A6N9HK59_9BURK</name>
<evidence type="ECO:0008006" key="4">
    <source>
        <dbReference type="Google" id="ProtNLM"/>
    </source>
</evidence>
<comment type="caution">
    <text evidence="2">The sequence shown here is derived from an EMBL/GenBank/DDBJ whole genome shotgun (WGS) entry which is preliminary data.</text>
</comment>
<sequence>MMRRPAARLFLASSALLALAALAPVTALAQAGQASAMQGGAAAPDAALAARIAAIRAMPPAANAAEVGAQRVELNAAWRLFGIYRDDAVPLLRRELSAELRAKRPSPQLLLDAACFLLAYGAEADRALALQAALLLPPDVALDGPQLFRLVHVAAASRDPRLLPLIDRAFLRSPVTLPLPQQGASIDENGLRVLLYGRFGAAGERHLQPFLKDEALAKPVLDVLLLVGGSDSLPAVLPLLRSADIEVLTRAATFLMRAGGPQGRQALLALPTQGLSKDALEFLDPLREQLARQPAPGGAVGQSAATDAQVRDLLDALERADEREPAVDHAAILRSSLPKQELLERLSRIRERSLGRATNDSLALVETTAALINAVRYREQ</sequence>
<dbReference type="RefSeq" id="WP_161026986.1">
    <property type="nucleotide sequence ID" value="NZ_WWCJ01000013.1"/>
</dbReference>
<dbReference type="EMBL" id="WWCJ01000013">
    <property type="protein sequence ID" value="MYN04018.1"/>
    <property type="molecule type" value="Genomic_DNA"/>
</dbReference>
<proteinExistence type="predicted"/>
<protein>
    <recommendedName>
        <fullName evidence="4">HEAT repeat domain-containing protein</fullName>
    </recommendedName>
</protein>